<accession>A0A9N9B3Z4</accession>
<comment type="caution">
    <text evidence="1">The sequence shown here is derived from an EMBL/GenBank/DDBJ whole genome shotgun (WGS) entry which is preliminary data.</text>
</comment>
<name>A0A9N9B3Z4_9GLOM</name>
<dbReference type="CDD" id="cd10229">
    <property type="entry name" value="ASKHA_NBD_HSP70_HSPA12"/>
    <property type="match status" value="1"/>
</dbReference>
<dbReference type="InterPro" id="IPR043129">
    <property type="entry name" value="ATPase_NBD"/>
</dbReference>
<dbReference type="PANTHER" id="PTHR14187">
    <property type="entry name" value="ALPHA KINASE/ELONGATION FACTOR 2 KINASE"/>
    <property type="match status" value="1"/>
</dbReference>
<proteinExistence type="predicted"/>
<dbReference type="Gene3D" id="3.90.640.10">
    <property type="entry name" value="Actin, Chain A, domain 4"/>
    <property type="match status" value="1"/>
</dbReference>
<dbReference type="PANTHER" id="PTHR14187:SF5">
    <property type="entry name" value="HEAT SHOCK 70 KDA PROTEIN 12A"/>
    <property type="match status" value="1"/>
</dbReference>
<dbReference type="Proteomes" id="UP000789759">
    <property type="component" value="Unassembled WGS sequence"/>
</dbReference>
<dbReference type="OrthoDB" id="2963168at2759"/>
<dbReference type="Gene3D" id="3.30.420.40">
    <property type="match status" value="2"/>
</dbReference>
<organism evidence="1 2">
    <name type="scientific">Cetraspora pellucida</name>
    <dbReference type="NCBI Taxonomy" id="1433469"/>
    <lineage>
        <taxon>Eukaryota</taxon>
        <taxon>Fungi</taxon>
        <taxon>Fungi incertae sedis</taxon>
        <taxon>Mucoromycota</taxon>
        <taxon>Glomeromycotina</taxon>
        <taxon>Glomeromycetes</taxon>
        <taxon>Diversisporales</taxon>
        <taxon>Gigasporaceae</taxon>
        <taxon>Cetraspora</taxon>
    </lineage>
</organism>
<gene>
    <name evidence="1" type="ORF">CPELLU_LOCUS4737</name>
</gene>
<evidence type="ECO:0000313" key="1">
    <source>
        <dbReference type="EMBL" id="CAG8550690.1"/>
    </source>
</evidence>
<protein>
    <submittedName>
        <fullName evidence="1">4499_t:CDS:1</fullName>
    </submittedName>
</protein>
<dbReference type="SUPFAM" id="SSF53067">
    <property type="entry name" value="Actin-like ATPase domain"/>
    <property type="match status" value="2"/>
</dbReference>
<dbReference type="EMBL" id="CAJVQA010002553">
    <property type="protein sequence ID" value="CAG8550690.1"/>
    <property type="molecule type" value="Genomic_DNA"/>
</dbReference>
<evidence type="ECO:0000313" key="2">
    <source>
        <dbReference type="Proteomes" id="UP000789759"/>
    </source>
</evidence>
<dbReference type="AlphaFoldDB" id="A0A9N9B3Z4"/>
<keyword evidence="2" id="KW-1185">Reference proteome</keyword>
<sequence length="540" mass="61107">MTEPDIRVVAAIDFGTTYSGYAYAHKANPNEIFANTDWQEYEGRFKTPTVLKYNDNWKLESWGAPALTERPKRRGKNISKKPVELFKLHLGKMENKPSLPSGLDYKTAITDYLCEITKSLKTTLESRWPMVDFYSQIPAEFDATAIATMRNCAHKAGLVQQKDTPNLLFTTEPEAAAIHCMKALREHDLGVGDSFMVVDCGGGTVDLTTRKLLAGNKLSEITEREGDFCGGSFVDQEFIKFLGRKVGSSAIDLVRQNHYGQLQYMVQEFCRKVKVPFTGVIKDFKSVELDLEDICPILKQYVKGQAKEDMEDAEWVVNIEFDDVKAMFDPVVGKIIRLIHGQLNKSDEECSVMFLVGGFSESRYLQSRIRQEFNGIVKNIPVPPNPIVAIVKGAVQFGLKQDVIDDRVLKWTYGTRIARDWTPDDPLERKTGKHIIVFERLGKKGDRVGVDQKVLRIFAPTSIIQEHACLDLYVTSKDDAEYCDEPDVNLLDNFNFHVPITGDDIRPILYVMNFGMVEIQTTAINVATGEKYDKTFDFDI</sequence>
<reference evidence="1" key="1">
    <citation type="submission" date="2021-06" db="EMBL/GenBank/DDBJ databases">
        <authorList>
            <person name="Kallberg Y."/>
            <person name="Tangrot J."/>
            <person name="Rosling A."/>
        </authorList>
    </citation>
    <scope>NUCLEOTIDE SEQUENCE</scope>
    <source>
        <strain evidence="1">FL966</strain>
    </source>
</reference>